<dbReference type="PANTHER" id="PTHR35601">
    <property type="entry name" value="TOXIN RELE"/>
    <property type="match status" value="1"/>
</dbReference>
<gene>
    <name evidence="3" type="primary">relE_1</name>
    <name evidence="3" type="ORF">NCTC9426_01735</name>
</gene>
<dbReference type="Proteomes" id="UP000254133">
    <property type="component" value="Unassembled WGS sequence"/>
</dbReference>
<sequence>MCELMYELKFDERALKEWQKLGDTIKTQFKKRLAKVLQNLHIIANRLSGGQNLYKINFRSAGYRLVYQVEDDKVVVFVIVMGEREKNAVYDTAEEWLAERQSDNQDTQSVK</sequence>
<dbReference type="AlphaFoldDB" id="A0A378PWS3"/>
<dbReference type="RefSeq" id="WP_115369478.1">
    <property type="nucleotide sequence ID" value="NZ_UGPZ01000003.1"/>
</dbReference>
<dbReference type="SUPFAM" id="SSF143011">
    <property type="entry name" value="RelE-like"/>
    <property type="match status" value="1"/>
</dbReference>
<keyword evidence="2" id="KW-1277">Toxin-antitoxin system</keyword>
<evidence type="ECO:0000256" key="1">
    <source>
        <dbReference type="ARBA" id="ARBA00006226"/>
    </source>
</evidence>
<keyword evidence="3" id="KW-0378">Hydrolase</keyword>
<evidence type="ECO:0000256" key="2">
    <source>
        <dbReference type="ARBA" id="ARBA00022649"/>
    </source>
</evidence>
<reference evidence="3 4" key="1">
    <citation type="submission" date="2018-06" db="EMBL/GenBank/DDBJ databases">
        <authorList>
            <consortium name="Pathogen Informatics"/>
            <person name="Doyle S."/>
        </authorList>
    </citation>
    <scope>NUCLEOTIDE SEQUENCE [LARGE SCALE GENOMIC DNA]</scope>
    <source>
        <strain evidence="3 4">NCTC9426</strain>
    </source>
</reference>
<evidence type="ECO:0000313" key="4">
    <source>
        <dbReference type="Proteomes" id="UP000254133"/>
    </source>
</evidence>
<dbReference type="PANTHER" id="PTHR35601:SF2">
    <property type="entry name" value="MRNA INTERFERASE TOXIN RELE"/>
    <property type="match status" value="1"/>
</dbReference>
<proteinExistence type="inferred from homology"/>
<dbReference type="GO" id="GO:0016787">
    <property type="term" value="F:hydrolase activity"/>
    <property type="evidence" value="ECO:0007669"/>
    <property type="project" value="UniProtKB-KW"/>
</dbReference>
<accession>A0A378PWS3</accession>
<dbReference type="EC" id="3.1.-.-" evidence="3"/>
<protein>
    <submittedName>
        <fullName evidence="3">mRNA interferase RelE</fullName>
        <ecNumber evidence="3">3.1.-.-</ecNumber>
    </submittedName>
</protein>
<comment type="similarity">
    <text evidence="1">Belongs to the RelE toxin family.</text>
</comment>
<dbReference type="NCBIfam" id="TIGR02385">
    <property type="entry name" value="RelE_StbE"/>
    <property type="match status" value="1"/>
</dbReference>
<dbReference type="Gene3D" id="3.30.2310.20">
    <property type="entry name" value="RelE-like"/>
    <property type="match status" value="1"/>
</dbReference>
<dbReference type="Pfam" id="PF05016">
    <property type="entry name" value="ParE_toxin"/>
    <property type="match status" value="1"/>
</dbReference>
<evidence type="ECO:0000313" key="3">
    <source>
        <dbReference type="EMBL" id="STY93021.1"/>
    </source>
</evidence>
<dbReference type="InterPro" id="IPR007712">
    <property type="entry name" value="RelE/ParE_toxin"/>
</dbReference>
<organism evidence="3 4">
    <name type="scientific">Moraxella bovis</name>
    <dbReference type="NCBI Taxonomy" id="476"/>
    <lineage>
        <taxon>Bacteria</taxon>
        <taxon>Pseudomonadati</taxon>
        <taxon>Pseudomonadota</taxon>
        <taxon>Gammaproteobacteria</taxon>
        <taxon>Moraxellales</taxon>
        <taxon>Moraxellaceae</taxon>
        <taxon>Moraxella</taxon>
    </lineage>
</organism>
<dbReference type="EMBL" id="UGPZ01000003">
    <property type="protein sequence ID" value="STY93021.1"/>
    <property type="molecule type" value="Genomic_DNA"/>
</dbReference>
<name>A0A378PWS3_MORBO</name>
<dbReference type="InterPro" id="IPR035093">
    <property type="entry name" value="RelE/ParE_toxin_dom_sf"/>
</dbReference>